<dbReference type="PROSITE" id="PS51192">
    <property type="entry name" value="HELICASE_ATP_BIND_1"/>
    <property type="match status" value="1"/>
</dbReference>
<dbReference type="SUPFAM" id="SSF52540">
    <property type="entry name" value="P-loop containing nucleoside triphosphate hydrolases"/>
    <property type="match status" value="2"/>
</dbReference>
<dbReference type="InterPro" id="IPR050079">
    <property type="entry name" value="DEAD_box_RNA_helicase"/>
</dbReference>
<dbReference type="PROSITE" id="PS00039">
    <property type="entry name" value="DEAD_ATP_HELICASE"/>
    <property type="match status" value="1"/>
</dbReference>
<dbReference type="PROSITE" id="PS51194">
    <property type="entry name" value="HELICASE_CTER"/>
    <property type="match status" value="1"/>
</dbReference>
<keyword evidence="3 6" id="KW-0347">Helicase</keyword>
<sequence>MDKTETNPDSKETAKDSIDDYMETLVKSKPTGFSNSEVCYNDNERHLEEFYDILKKNKEKNETETNLYAKEKDQEINIAKTIKPSLTQNDLSTKDYVKNIYIPDEEVDSMSLEECVNFKKRFNIETFGTRVPKPISSFIHISKSIPPTILNRIEKMGFYEPTPVQSQVIPCILQGRNTIILSETGSGKTISYLIPIVVKVLDLIKQWKSVSGKKNVYALILTLTRELCNQVYGLVQKLCKGINLRITLITTGVDKTEMFRSVHNGCEIAICTPQRLVDMIASKGINLSETKFFVLDEADKMFTKEYESKVISILNLLRDDTLMVLVSASTTDEIYKKIKSLVRNTITVKVGLSDVINLENIQLKFLTAFSHNFLAQKNTWLEDNLPSLESQSQVIIFCNSREVVEQLYSFLYSCYKSSCKLYGDMLPTERHSTISSFKKGSYRTLIATDLVCRGLDIPAVGVVINYDTPRHFHTFLHRVGRCARGNSKGTSYTFFTKNDNKMAAYILNYLETESKKRKIKINTSKNPNSDDYITIPEHLKALAMTFGPYKRSKQLGMDFIEYMSKGTLLKQNSIRGKRGLEMNKTNEFVTSKFSKTSRNDFTSSGYNEQENIGKEYTPNDEISSSDED</sequence>
<dbReference type="InterPro" id="IPR001650">
    <property type="entry name" value="Helicase_C-like"/>
</dbReference>
<evidence type="ECO:0000256" key="4">
    <source>
        <dbReference type="ARBA" id="ARBA00022840"/>
    </source>
</evidence>
<dbReference type="Gene3D" id="3.40.50.300">
    <property type="entry name" value="P-loop containing nucleotide triphosphate hydrolases"/>
    <property type="match status" value="2"/>
</dbReference>
<dbReference type="InterPro" id="IPR014001">
    <property type="entry name" value="Helicase_ATP-bd"/>
</dbReference>
<dbReference type="CDD" id="cd18787">
    <property type="entry name" value="SF2_C_DEAD"/>
    <property type="match status" value="1"/>
</dbReference>
<dbReference type="GO" id="GO:0005524">
    <property type="term" value="F:ATP binding"/>
    <property type="evidence" value="ECO:0007669"/>
    <property type="project" value="UniProtKB-KW"/>
</dbReference>
<dbReference type="AlphaFoldDB" id="A0A3B0MPB9"/>
<dbReference type="InterPro" id="IPR027417">
    <property type="entry name" value="P-loop_NTPase"/>
</dbReference>
<dbReference type="InterPro" id="IPR011545">
    <property type="entry name" value="DEAD/DEAH_box_helicase_dom"/>
</dbReference>
<dbReference type="CDD" id="cd00268">
    <property type="entry name" value="DEADc"/>
    <property type="match status" value="1"/>
</dbReference>
<evidence type="ECO:0000313" key="12">
    <source>
        <dbReference type="EMBL" id="SVP91941.1"/>
    </source>
</evidence>
<evidence type="ECO:0000256" key="7">
    <source>
        <dbReference type="SAM" id="MobiDB-lite"/>
    </source>
</evidence>
<dbReference type="EMBL" id="UIVT01000002">
    <property type="protein sequence ID" value="SVP91684.1"/>
    <property type="molecule type" value="Genomic_DNA"/>
</dbReference>
<dbReference type="SMART" id="SM00490">
    <property type="entry name" value="HELICc"/>
    <property type="match status" value="1"/>
</dbReference>
<feature type="compositionally biased region" description="Polar residues" evidence="7">
    <location>
        <begin position="599"/>
        <end position="610"/>
    </location>
</feature>
<evidence type="ECO:0000256" key="6">
    <source>
        <dbReference type="RuleBase" id="RU000492"/>
    </source>
</evidence>
<proteinExistence type="inferred from homology"/>
<protein>
    <submittedName>
        <fullName evidence="11">RNA helicase, putative</fullName>
    </submittedName>
</protein>
<dbReference type="GO" id="GO:0003724">
    <property type="term" value="F:RNA helicase activity"/>
    <property type="evidence" value="ECO:0007669"/>
    <property type="project" value="InterPro"/>
</dbReference>
<dbReference type="InterPro" id="IPR000629">
    <property type="entry name" value="RNA-helicase_DEAD-box_CS"/>
</dbReference>
<evidence type="ECO:0000259" key="9">
    <source>
        <dbReference type="PROSITE" id="PS51194"/>
    </source>
</evidence>
<gene>
    <name evidence="11" type="ORF">TAT_000187700</name>
    <name evidence="12" type="ORF">TAV_000187900</name>
</gene>
<keyword evidence="4 6" id="KW-0067">ATP-binding</keyword>
<evidence type="ECO:0000259" key="8">
    <source>
        <dbReference type="PROSITE" id="PS51192"/>
    </source>
</evidence>
<dbReference type="Pfam" id="PF00270">
    <property type="entry name" value="DEAD"/>
    <property type="match status" value="1"/>
</dbReference>
<dbReference type="InterPro" id="IPR014014">
    <property type="entry name" value="RNA_helicase_DEAD_Q_motif"/>
</dbReference>
<evidence type="ECO:0000259" key="10">
    <source>
        <dbReference type="PROSITE" id="PS51195"/>
    </source>
</evidence>
<evidence type="ECO:0000256" key="5">
    <source>
        <dbReference type="PROSITE-ProRule" id="PRU00552"/>
    </source>
</evidence>
<organism evidence="11">
    <name type="scientific">Theileria annulata</name>
    <dbReference type="NCBI Taxonomy" id="5874"/>
    <lineage>
        <taxon>Eukaryota</taxon>
        <taxon>Sar</taxon>
        <taxon>Alveolata</taxon>
        <taxon>Apicomplexa</taxon>
        <taxon>Aconoidasida</taxon>
        <taxon>Piroplasmida</taxon>
        <taxon>Theileriidae</taxon>
        <taxon>Theileria</taxon>
    </lineage>
</organism>
<feature type="short sequence motif" description="Q motif" evidence="5">
    <location>
        <begin position="138"/>
        <end position="166"/>
    </location>
</feature>
<keyword evidence="2 6" id="KW-0378">Hydrolase</keyword>
<dbReference type="GO" id="GO:0005829">
    <property type="term" value="C:cytosol"/>
    <property type="evidence" value="ECO:0007669"/>
    <property type="project" value="TreeGrafter"/>
</dbReference>
<dbReference type="PANTHER" id="PTHR47959:SF1">
    <property type="entry name" value="ATP-DEPENDENT RNA HELICASE DBPA"/>
    <property type="match status" value="1"/>
</dbReference>
<evidence type="ECO:0000256" key="1">
    <source>
        <dbReference type="ARBA" id="ARBA00022741"/>
    </source>
</evidence>
<keyword evidence="1 6" id="KW-0547">Nucleotide-binding</keyword>
<dbReference type="VEuPathDB" id="PiroplasmaDB:TA12330"/>
<dbReference type="SMART" id="SM00487">
    <property type="entry name" value="DEXDc"/>
    <property type="match status" value="1"/>
</dbReference>
<dbReference type="InterPro" id="IPR044742">
    <property type="entry name" value="DEAD/DEAH_RhlB"/>
</dbReference>
<dbReference type="PANTHER" id="PTHR47959">
    <property type="entry name" value="ATP-DEPENDENT RNA HELICASE RHLE-RELATED"/>
    <property type="match status" value="1"/>
</dbReference>
<feature type="domain" description="Helicase C-terminal" evidence="9">
    <location>
        <begin position="380"/>
        <end position="525"/>
    </location>
</feature>
<dbReference type="GO" id="GO:0003676">
    <property type="term" value="F:nucleic acid binding"/>
    <property type="evidence" value="ECO:0007669"/>
    <property type="project" value="InterPro"/>
</dbReference>
<dbReference type="Pfam" id="PF00271">
    <property type="entry name" value="Helicase_C"/>
    <property type="match status" value="1"/>
</dbReference>
<accession>A0A3B0MPB9</accession>
<feature type="domain" description="Helicase ATP-binding" evidence="8">
    <location>
        <begin position="169"/>
        <end position="348"/>
    </location>
</feature>
<dbReference type="GO" id="GO:0016787">
    <property type="term" value="F:hydrolase activity"/>
    <property type="evidence" value="ECO:0007669"/>
    <property type="project" value="UniProtKB-KW"/>
</dbReference>
<feature type="domain" description="DEAD-box RNA helicase Q" evidence="10">
    <location>
        <begin position="138"/>
        <end position="166"/>
    </location>
</feature>
<evidence type="ECO:0000256" key="2">
    <source>
        <dbReference type="ARBA" id="ARBA00022801"/>
    </source>
</evidence>
<dbReference type="EMBL" id="UIVS01000002">
    <property type="protein sequence ID" value="SVP91941.1"/>
    <property type="molecule type" value="Genomic_DNA"/>
</dbReference>
<evidence type="ECO:0000313" key="11">
    <source>
        <dbReference type="EMBL" id="SVP91684.1"/>
    </source>
</evidence>
<evidence type="ECO:0000256" key="3">
    <source>
        <dbReference type="ARBA" id="ARBA00022806"/>
    </source>
</evidence>
<reference evidence="11" key="1">
    <citation type="submission" date="2018-07" db="EMBL/GenBank/DDBJ databases">
        <authorList>
            <person name="Quirk P.G."/>
            <person name="Krulwich T.A."/>
        </authorList>
    </citation>
    <scope>NUCLEOTIDE SEQUENCE</scope>
    <source>
        <strain evidence="11">Anand</strain>
    </source>
</reference>
<comment type="similarity">
    <text evidence="6">Belongs to the DEAD box helicase family.</text>
</comment>
<feature type="region of interest" description="Disordered" evidence="7">
    <location>
        <begin position="599"/>
        <end position="628"/>
    </location>
</feature>
<name>A0A3B0MPB9_THEAN</name>
<dbReference type="PROSITE" id="PS51195">
    <property type="entry name" value="Q_MOTIF"/>
    <property type="match status" value="1"/>
</dbReference>